<gene>
    <name evidence="2" type="ORF">Fot_20683</name>
</gene>
<evidence type="ECO:0000313" key="3">
    <source>
        <dbReference type="Proteomes" id="UP001604277"/>
    </source>
</evidence>
<accession>A0ABD1UT06</accession>
<feature type="region of interest" description="Disordered" evidence="1">
    <location>
        <begin position="79"/>
        <end position="126"/>
    </location>
</feature>
<feature type="compositionally biased region" description="Polar residues" evidence="1">
    <location>
        <begin position="82"/>
        <end position="94"/>
    </location>
</feature>
<feature type="compositionally biased region" description="Basic and acidic residues" evidence="1">
    <location>
        <begin position="117"/>
        <end position="126"/>
    </location>
</feature>
<proteinExistence type="predicted"/>
<comment type="caution">
    <text evidence="2">The sequence shown here is derived from an EMBL/GenBank/DDBJ whole genome shotgun (WGS) entry which is preliminary data.</text>
</comment>
<name>A0ABD1UT06_9LAMI</name>
<dbReference type="Proteomes" id="UP001604277">
    <property type="component" value="Unassembled WGS sequence"/>
</dbReference>
<evidence type="ECO:0000313" key="2">
    <source>
        <dbReference type="EMBL" id="KAL2528082.1"/>
    </source>
</evidence>
<reference evidence="3" key="1">
    <citation type="submission" date="2024-07" db="EMBL/GenBank/DDBJ databases">
        <title>Two chromosome-level genome assemblies of Korean endemic species Abeliophyllum distichum and Forsythia ovata (Oleaceae).</title>
        <authorList>
            <person name="Jang H."/>
        </authorList>
    </citation>
    <scope>NUCLEOTIDE SEQUENCE [LARGE SCALE GENOMIC DNA]</scope>
</reference>
<dbReference type="AlphaFoldDB" id="A0ABD1UT06"/>
<dbReference type="EMBL" id="JBFOLJ010000006">
    <property type="protein sequence ID" value="KAL2528082.1"/>
    <property type="molecule type" value="Genomic_DNA"/>
</dbReference>
<evidence type="ECO:0000256" key="1">
    <source>
        <dbReference type="SAM" id="MobiDB-lite"/>
    </source>
</evidence>
<sequence>MTNTEIGSDVPDYVLMSTKYVINGQMLKESGITELLTNEGKSNDNMHSSPTYPTCGKIEQKRRSCRGAAAATAAPCDRTTAKKISSTSIPQPSIASEGPSTAIVPTRVTSQEEIDEDKGFDHGSGF</sequence>
<protein>
    <submittedName>
        <fullName evidence="2">Uncharacterized protein</fullName>
    </submittedName>
</protein>
<organism evidence="2 3">
    <name type="scientific">Forsythia ovata</name>
    <dbReference type="NCBI Taxonomy" id="205694"/>
    <lineage>
        <taxon>Eukaryota</taxon>
        <taxon>Viridiplantae</taxon>
        <taxon>Streptophyta</taxon>
        <taxon>Embryophyta</taxon>
        <taxon>Tracheophyta</taxon>
        <taxon>Spermatophyta</taxon>
        <taxon>Magnoliopsida</taxon>
        <taxon>eudicotyledons</taxon>
        <taxon>Gunneridae</taxon>
        <taxon>Pentapetalae</taxon>
        <taxon>asterids</taxon>
        <taxon>lamiids</taxon>
        <taxon>Lamiales</taxon>
        <taxon>Oleaceae</taxon>
        <taxon>Forsythieae</taxon>
        <taxon>Forsythia</taxon>
    </lineage>
</organism>
<keyword evidence="3" id="KW-1185">Reference proteome</keyword>